<feature type="binding site" evidence="9">
    <location>
        <begin position="28"/>
        <end position="32"/>
    </location>
    <ligand>
        <name>4-amino-2-methyl-5-(diphosphooxymethyl)pyrimidine</name>
        <dbReference type="ChEBI" id="CHEBI:57841"/>
    </ligand>
</feature>
<evidence type="ECO:0000256" key="6">
    <source>
        <dbReference type="ARBA" id="ARBA00047334"/>
    </source>
</evidence>
<comment type="pathway">
    <text evidence="1 9 11">Cofactor biosynthesis; thiamine diphosphate biosynthesis; thiamine phosphate from 4-amino-2-methyl-5-diphosphomethylpyrimidine and 4-methyl-5-(2-phosphoethyl)-thiazole: step 1/1.</text>
</comment>
<evidence type="ECO:0000256" key="8">
    <source>
        <dbReference type="ARBA" id="ARBA00047883"/>
    </source>
</evidence>
<dbReference type="GO" id="GO:0005737">
    <property type="term" value="C:cytoplasm"/>
    <property type="evidence" value="ECO:0007669"/>
    <property type="project" value="TreeGrafter"/>
</dbReference>
<evidence type="ECO:0000256" key="2">
    <source>
        <dbReference type="ARBA" id="ARBA00022679"/>
    </source>
</evidence>
<sequence length="207" mass="21707">MGSRNCTASGNPVKVLKDALSQGASIFQFREKGQGCLEGEGSERMAIKLQAVCREYNVPFIINDDVELALKINADGVHIGQEDGDPSLVRNRIGDKILGVSTHSVTEAAAAIEAGADYLGVGPMFATTTKPDTRTVSGPELISEMRRQGIQHPIVGIGGINEANAPDVIQAGADGVAVISCISSVHDPRTAASRMKAALDKARTSTH</sequence>
<comment type="caution">
    <text evidence="13">The sequence shown here is derived from an EMBL/GenBank/DDBJ whole genome shotgun (WGS) entry which is preliminary data.</text>
</comment>
<feature type="binding site" evidence="9">
    <location>
        <position position="159"/>
    </location>
    <ligand>
        <name>2-[(2R,5Z)-2-carboxy-4-methylthiazol-5(2H)-ylidene]ethyl phosphate</name>
        <dbReference type="ChEBI" id="CHEBI:62899"/>
    </ligand>
</feature>
<feature type="binding site" evidence="9">
    <location>
        <position position="63"/>
    </location>
    <ligand>
        <name>4-amino-2-methyl-5-(diphosphooxymethyl)pyrimidine</name>
        <dbReference type="ChEBI" id="CHEBI:57841"/>
    </ligand>
</feature>
<proteinExistence type="inferred from homology"/>
<dbReference type="OrthoDB" id="9812206at2"/>
<feature type="binding site" evidence="9">
    <location>
        <position position="130"/>
    </location>
    <ligand>
        <name>4-amino-2-methyl-5-(diphosphooxymethyl)pyrimidine</name>
        <dbReference type="ChEBI" id="CHEBI:57841"/>
    </ligand>
</feature>
<keyword evidence="2 9" id="KW-0808">Transferase</keyword>
<dbReference type="PANTHER" id="PTHR20857:SF15">
    <property type="entry name" value="THIAMINE-PHOSPHATE SYNTHASE"/>
    <property type="match status" value="1"/>
</dbReference>
<dbReference type="GO" id="GO:0009229">
    <property type="term" value="P:thiamine diphosphate biosynthetic process"/>
    <property type="evidence" value="ECO:0007669"/>
    <property type="project" value="UniProtKB-UniRule"/>
</dbReference>
<evidence type="ECO:0000256" key="3">
    <source>
        <dbReference type="ARBA" id="ARBA00022723"/>
    </source>
</evidence>
<evidence type="ECO:0000256" key="11">
    <source>
        <dbReference type="RuleBase" id="RU004253"/>
    </source>
</evidence>
<dbReference type="InterPro" id="IPR022998">
    <property type="entry name" value="ThiamineP_synth_TenI"/>
</dbReference>
<dbReference type="RefSeq" id="WP_119545433.1">
    <property type="nucleotide sequence ID" value="NZ_QXIR01000002.1"/>
</dbReference>
<dbReference type="CDD" id="cd00564">
    <property type="entry name" value="TMP_TenI"/>
    <property type="match status" value="1"/>
</dbReference>
<feature type="binding site" evidence="9">
    <location>
        <position position="83"/>
    </location>
    <ligand>
        <name>Mg(2+)</name>
        <dbReference type="ChEBI" id="CHEBI:18420"/>
    </ligand>
</feature>
<comment type="cofactor">
    <cofactor evidence="9">
        <name>Mg(2+)</name>
        <dbReference type="ChEBI" id="CHEBI:18420"/>
    </cofactor>
    <text evidence="9">Binds 1 Mg(2+) ion per subunit.</text>
</comment>
<reference evidence="13 14" key="1">
    <citation type="submission" date="2018-09" db="EMBL/GenBank/DDBJ databases">
        <title>Bacillus saliacetes sp. nov., isolated from Thai shrimp paste (Ka-pi).</title>
        <authorList>
            <person name="Daroonpunt R."/>
            <person name="Tanasupawat S."/>
            <person name="Yiamsombut S."/>
        </authorList>
    </citation>
    <scope>NUCLEOTIDE SEQUENCE [LARGE SCALE GENOMIC DNA]</scope>
    <source>
        <strain evidence="13 14">SKP7-4</strain>
    </source>
</reference>
<feature type="domain" description="Thiamine phosphate synthase/TenI" evidence="12">
    <location>
        <begin position="9"/>
        <end position="182"/>
    </location>
</feature>
<organism evidence="13 14">
    <name type="scientific">Bacillus salacetis</name>
    <dbReference type="NCBI Taxonomy" id="2315464"/>
    <lineage>
        <taxon>Bacteria</taxon>
        <taxon>Bacillati</taxon>
        <taxon>Bacillota</taxon>
        <taxon>Bacilli</taxon>
        <taxon>Bacillales</taxon>
        <taxon>Bacillaceae</taxon>
        <taxon>Bacillus</taxon>
    </lineage>
</organism>
<name>A0A3A1R699_9BACI</name>
<evidence type="ECO:0000256" key="9">
    <source>
        <dbReference type="HAMAP-Rule" id="MF_00097"/>
    </source>
</evidence>
<comment type="function">
    <text evidence="9">Condenses 4-methyl-5-(beta-hydroxyethyl)thiazole monophosphate (THZ-P) and 2-methyl-4-amino-5-hydroxymethyl pyrimidine pyrophosphate (HMP-PP) to form thiamine monophosphate (TMP).</text>
</comment>
<evidence type="ECO:0000256" key="4">
    <source>
        <dbReference type="ARBA" id="ARBA00022842"/>
    </source>
</evidence>
<comment type="similarity">
    <text evidence="9 10">Belongs to the thiamine-phosphate synthase family.</text>
</comment>
<dbReference type="FunFam" id="3.20.20.70:FF:000096">
    <property type="entry name" value="Thiamine-phosphate synthase"/>
    <property type="match status" value="1"/>
</dbReference>
<comment type="catalytic activity">
    <reaction evidence="6 9 10">
        <text>4-methyl-5-(2-phosphooxyethyl)-thiazole + 4-amino-2-methyl-5-(diphosphooxymethyl)pyrimidine + H(+) = thiamine phosphate + diphosphate</text>
        <dbReference type="Rhea" id="RHEA:22328"/>
        <dbReference type="ChEBI" id="CHEBI:15378"/>
        <dbReference type="ChEBI" id="CHEBI:33019"/>
        <dbReference type="ChEBI" id="CHEBI:37575"/>
        <dbReference type="ChEBI" id="CHEBI:57841"/>
        <dbReference type="ChEBI" id="CHEBI:58296"/>
        <dbReference type="EC" id="2.5.1.3"/>
    </reaction>
</comment>
<feature type="binding site" evidence="9">
    <location>
        <begin position="127"/>
        <end position="129"/>
    </location>
    <ligand>
        <name>2-[(2R,5Z)-2-carboxy-4-methylthiazol-5(2H)-ylidene]ethyl phosphate</name>
        <dbReference type="ChEBI" id="CHEBI:62899"/>
    </ligand>
</feature>
<evidence type="ECO:0000256" key="10">
    <source>
        <dbReference type="RuleBase" id="RU003826"/>
    </source>
</evidence>
<keyword evidence="4 9" id="KW-0460">Magnesium</keyword>
<dbReference type="NCBIfam" id="TIGR00693">
    <property type="entry name" value="thiE"/>
    <property type="match status" value="1"/>
</dbReference>
<keyword evidence="14" id="KW-1185">Reference proteome</keyword>
<gene>
    <name evidence="9" type="primary">thiE</name>
    <name evidence="13" type="ORF">D3H55_01940</name>
</gene>
<dbReference type="GO" id="GO:0000287">
    <property type="term" value="F:magnesium ion binding"/>
    <property type="evidence" value="ECO:0007669"/>
    <property type="project" value="UniProtKB-UniRule"/>
</dbReference>
<evidence type="ECO:0000259" key="12">
    <source>
        <dbReference type="Pfam" id="PF02581"/>
    </source>
</evidence>
<dbReference type="Gene3D" id="3.20.20.70">
    <property type="entry name" value="Aldolase class I"/>
    <property type="match status" value="1"/>
</dbReference>
<keyword evidence="3 9" id="KW-0479">Metal-binding</keyword>
<feature type="binding site" evidence="9">
    <location>
        <position position="101"/>
    </location>
    <ligand>
        <name>4-amino-2-methyl-5-(diphosphooxymethyl)pyrimidine</name>
        <dbReference type="ChEBI" id="CHEBI:57841"/>
    </ligand>
</feature>
<dbReference type="InterPro" id="IPR013785">
    <property type="entry name" value="Aldolase_TIM"/>
</dbReference>
<dbReference type="Proteomes" id="UP000265801">
    <property type="component" value="Unassembled WGS sequence"/>
</dbReference>
<protein>
    <recommendedName>
        <fullName evidence="9">Thiamine-phosphate synthase</fullName>
        <shortName evidence="9">TP synthase</shortName>
        <shortName evidence="9">TPS</shortName>
        <ecNumber evidence="9">2.5.1.3</ecNumber>
    </recommendedName>
    <alternativeName>
        <fullName evidence="9">Thiamine-phosphate pyrophosphorylase</fullName>
        <shortName evidence="9">TMP pyrophosphorylase</shortName>
        <shortName evidence="9">TMP-PPase</shortName>
    </alternativeName>
</protein>
<evidence type="ECO:0000313" key="14">
    <source>
        <dbReference type="Proteomes" id="UP000265801"/>
    </source>
</evidence>
<dbReference type="EC" id="2.5.1.3" evidence="9"/>
<evidence type="ECO:0000256" key="1">
    <source>
        <dbReference type="ARBA" id="ARBA00005165"/>
    </source>
</evidence>
<dbReference type="UniPathway" id="UPA00060">
    <property type="reaction ID" value="UER00141"/>
</dbReference>
<dbReference type="EMBL" id="QXIR01000002">
    <property type="protein sequence ID" value="RIW38535.1"/>
    <property type="molecule type" value="Genomic_DNA"/>
</dbReference>
<evidence type="ECO:0000256" key="5">
    <source>
        <dbReference type="ARBA" id="ARBA00022977"/>
    </source>
</evidence>
<comment type="catalytic activity">
    <reaction evidence="7 9 10">
        <text>2-(2-carboxy-4-methylthiazol-5-yl)ethyl phosphate + 4-amino-2-methyl-5-(diphosphooxymethyl)pyrimidine + 2 H(+) = thiamine phosphate + CO2 + diphosphate</text>
        <dbReference type="Rhea" id="RHEA:47848"/>
        <dbReference type="ChEBI" id="CHEBI:15378"/>
        <dbReference type="ChEBI" id="CHEBI:16526"/>
        <dbReference type="ChEBI" id="CHEBI:33019"/>
        <dbReference type="ChEBI" id="CHEBI:37575"/>
        <dbReference type="ChEBI" id="CHEBI:57841"/>
        <dbReference type="ChEBI" id="CHEBI:62890"/>
        <dbReference type="EC" id="2.5.1.3"/>
    </reaction>
</comment>
<dbReference type="GO" id="GO:0004789">
    <property type="term" value="F:thiamine-phosphate diphosphorylase activity"/>
    <property type="evidence" value="ECO:0007669"/>
    <property type="project" value="UniProtKB-UniRule"/>
</dbReference>
<dbReference type="Pfam" id="PF02581">
    <property type="entry name" value="TMP-TENI"/>
    <property type="match status" value="1"/>
</dbReference>
<dbReference type="HAMAP" id="MF_00097">
    <property type="entry name" value="TMP_synthase"/>
    <property type="match status" value="1"/>
</dbReference>
<evidence type="ECO:0000256" key="7">
    <source>
        <dbReference type="ARBA" id="ARBA00047851"/>
    </source>
</evidence>
<dbReference type="SUPFAM" id="SSF51391">
    <property type="entry name" value="Thiamin phosphate synthase"/>
    <property type="match status" value="1"/>
</dbReference>
<dbReference type="InterPro" id="IPR036206">
    <property type="entry name" value="ThiamineP_synth_sf"/>
</dbReference>
<comment type="catalytic activity">
    <reaction evidence="8 9 10">
        <text>2-[(2R,5Z)-2-carboxy-4-methylthiazol-5(2H)-ylidene]ethyl phosphate + 4-amino-2-methyl-5-(diphosphooxymethyl)pyrimidine + 2 H(+) = thiamine phosphate + CO2 + diphosphate</text>
        <dbReference type="Rhea" id="RHEA:47844"/>
        <dbReference type="ChEBI" id="CHEBI:15378"/>
        <dbReference type="ChEBI" id="CHEBI:16526"/>
        <dbReference type="ChEBI" id="CHEBI:33019"/>
        <dbReference type="ChEBI" id="CHEBI:37575"/>
        <dbReference type="ChEBI" id="CHEBI:57841"/>
        <dbReference type="ChEBI" id="CHEBI:62899"/>
        <dbReference type="EC" id="2.5.1.3"/>
    </reaction>
</comment>
<dbReference type="GO" id="GO:0009228">
    <property type="term" value="P:thiamine biosynthetic process"/>
    <property type="evidence" value="ECO:0007669"/>
    <property type="project" value="UniProtKB-KW"/>
</dbReference>
<dbReference type="InterPro" id="IPR034291">
    <property type="entry name" value="TMP_synthase"/>
</dbReference>
<feature type="binding site" evidence="9">
    <location>
        <begin position="179"/>
        <end position="180"/>
    </location>
    <ligand>
        <name>2-[(2R,5Z)-2-carboxy-4-methylthiazol-5(2H)-ylidene]ethyl phosphate</name>
        <dbReference type="ChEBI" id="CHEBI:62899"/>
    </ligand>
</feature>
<accession>A0A3A1R699</accession>
<dbReference type="PANTHER" id="PTHR20857">
    <property type="entry name" value="THIAMINE-PHOSPHATE PYROPHOSPHORYLASE"/>
    <property type="match status" value="1"/>
</dbReference>
<evidence type="ECO:0000313" key="13">
    <source>
        <dbReference type="EMBL" id="RIW38535.1"/>
    </source>
</evidence>
<keyword evidence="5 9" id="KW-0784">Thiamine biosynthesis</keyword>
<dbReference type="AlphaFoldDB" id="A0A3A1R699"/>
<feature type="binding site" evidence="9">
    <location>
        <position position="64"/>
    </location>
    <ligand>
        <name>Mg(2+)</name>
        <dbReference type="ChEBI" id="CHEBI:18420"/>
    </ligand>
</feature>